<proteinExistence type="predicted"/>
<evidence type="ECO:0008006" key="4">
    <source>
        <dbReference type="Google" id="ProtNLM"/>
    </source>
</evidence>
<dbReference type="InterPro" id="IPR027417">
    <property type="entry name" value="P-loop_NTPase"/>
</dbReference>
<comment type="caution">
    <text evidence="2">The sequence shown here is derived from an EMBL/GenBank/DDBJ whole genome shotgun (WGS) entry which is preliminary data.</text>
</comment>
<feature type="region of interest" description="Disordered" evidence="1">
    <location>
        <begin position="393"/>
        <end position="413"/>
    </location>
</feature>
<sequence>MDDYHHASQLAQQEDESGSNELEREADNDDTVGTRNDIDGTIANIQCDDEASVNDGSIDDFCHVFSKDDDAAMDTDGGSLPIYPARGTDSLRSSISLSLSLTDGGSLLIFPTTGTDLLRSSIVHQELLDPTAECTARTAIDLANGDHELALSVAGLEEWVKDPTSDEAELPPAGFTRDERSADVIELIQSALKSDREWSPPNQQHDWPPPTPLRPYPSNSHVSTAFTLSRRQHTAFMLVARALLRRFQQQERTNVHKSADYRACDFESRLRDDQLLMFLGGAGGTGKSRVVDAIDAFCSGWHHDSFFVKAALTGKAATLIGGSTLASILVQLEHAIKGKKFEPLDLLVIDEVSMVSKAEWVKLDKLLRRYMQVDKRPVWRYLRRASGGFSADATRKVRPNLPRPHRQGNARHSRRRWIRALAQVHGGSNP</sequence>
<feature type="compositionally biased region" description="Basic residues" evidence="1">
    <location>
        <begin position="403"/>
        <end position="413"/>
    </location>
</feature>
<dbReference type="InterPro" id="IPR051055">
    <property type="entry name" value="PIF1_helicase"/>
</dbReference>
<evidence type="ECO:0000313" key="2">
    <source>
        <dbReference type="EMBL" id="ETO82816.1"/>
    </source>
</evidence>
<dbReference type="Gene3D" id="3.40.50.300">
    <property type="entry name" value="P-loop containing nucleotide triphosphate hydrolases"/>
    <property type="match status" value="1"/>
</dbReference>
<dbReference type="PANTHER" id="PTHR47642">
    <property type="entry name" value="ATP-DEPENDENT DNA HELICASE"/>
    <property type="match status" value="1"/>
</dbReference>
<organism evidence="2 3">
    <name type="scientific">Phytophthora nicotianae P1976</name>
    <dbReference type="NCBI Taxonomy" id="1317066"/>
    <lineage>
        <taxon>Eukaryota</taxon>
        <taxon>Sar</taxon>
        <taxon>Stramenopiles</taxon>
        <taxon>Oomycota</taxon>
        <taxon>Peronosporomycetes</taxon>
        <taxon>Peronosporales</taxon>
        <taxon>Peronosporaceae</taxon>
        <taxon>Phytophthora</taxon>
    </lineage>
</organism>
<dbReference type="PANTHER" id="PTHR47642:SF6">
    <property type="entry name" value="ATP-DEPENDENT DNA HELICASE"/>
    <property type="match status" value="1"/>
</dbReference>
<feature type="region of interest" description="Disordered" evidence="1">
    <location>
        <begin position="1"/>
        <end position="37"/>
    </location>
</feature>
<dbReference type="Proteomes" id="UP000028582">
    <property type="component" value="Unassembled WGS sequence"/>
</dbReference>
<protein>
    <recommendedName>
        <fullName evidence="4">ATP-dependent DNA helicase</fullName>
    </recommendedName>
</protein>
<evidence type="ECO:0000313" key="3">
    <source>
        <dbReference type="Proteomes" id="UP000028582"/>
    </source>
</evidence>
<feature type="compositionally biased region" description="Acidic residues" evidence="1">
    <location>
        <begin position="13"/>
        <end position="30"/>
    </location>
</feature>
<dbReference type="AlphaFoldDB" id="A0A081AVA5"/>
<accession>A0A081AVA5</accession>
<reference evidence="2 3" key="1">
    <citation type="submission" date="2013-11" db="EMBL/GenBank/DDBJ databases">
        <title>The Genome Sequence of Phytophthora parasitica P1976.</title>
        <authorList>
            <consortium name="The Broad Institute Genomics Platform"/>
            <person name="Russ C."/>
            <person name="Tyler B."/>
            <person name="Panabieres F."/>
            <person name="Shan W."/>
            <person name="Tripathy S."/>
            <person name="Grunwald N."/>
            <person name="Machado M."/>
            <person name="Johnson C.S."/>
            <person name="Walker B."/>
            <person name="Young S."/>
            <person name="Zeng Q."/>
            <person name="Gargeya S."/>
            <person name="Fitzgerald M."/>
            <person name="Haas B."/>
            <person name="Abouelleil A."/>
            <person name="Allen A.W."/>
            <person name="Alvarado L."/>
            <person name="Arachchi H.M."/>
            <person name="Berlin A.M."/>
            <person name="Chapman S.B."/>
            <person name="Gainer-Dewar J."/>
            <person name="Goldberg J."/>
            <person name="Griggs A."/>
            <person name="Gujja S."/>
            <person name="Hansen M."/>
            <person name="Howarth C."/>
            <person name="Imamovic A."/>
            <person name="Ireland A."/>
            <person name="Larimer J."/>
            <person name="McCowan C."/>
            <person name="Murphy C."/>
            <person name="Pearson M."/>
            <person name="Poon T.W."/>
            <person name="Priest M."/>
            <person name="Roberts A."/>
            <person name="Saif S."/>
            <person name="Shea T."/>
            <person name="Sisk P."/>
            <person name="Sykes S."/>
            <person name="Wortman J."/>
            <person name="Nusbaum C."/>
            <person name="Birren B."/>
        </authorList>
    </citation>
    <scope>NUCLEOTIDE SEQUENCE [LARGE SCALE GENOMIC DNA]</scope>
    <source>
        <strain evidence="2 3">P1976</strain>
    </source>
</reference>
<dbReference type="EMBL" id="ANJA01000632">
    <property type="protein sequence ID" value="ETO82816.1"/>
    <property type="molecule type" value="Genomic_DNA"/>
</dbReference>
<name>A0A081AVA5_PHYNI</name>
<gene>
    <name evidence="2" type="ORF">F444_03088</name>
</gene>
<evidence type="ECO:0000256" key="1">
    <source>
        <dbReference type="SAM" id="MobiDB-lite"/>
    </source>
</evidence>
<dbReference type="Pfam" id="PF13604">
    <property type="entry name" value="AAA_30"/>
    <property type="match status" value="1"/>
</dbReference>